<comment type="caution">
    <text evidence="1">The sequence shown here is derived from an EMBL/GenBank/DDBJ whole genome shotgun (WGS) entry which is preliminary data.</text>
</comment>
<sequence>MTSLGGQLLCMKYVLSTFNSKEHRNGFHHPPRKKKRKLKKVPLTAALDKTTQNEPHILWGIPELTNTILFFARRKQPEPMVSSIAAVSKLFYSFTNPIRITEKLLVHTVQGCEEMVKKLCELSPFSHIHYLAKPAYVKDDAGREFFHISAFQYAVWAMDIHMLHLMLDCLQNAAYIRGGYKIAEELRVRLLEQYDEVMQRGINYTVGDIEIKGEQHFDFQLLINAIHQFSAGFRLWNWQQRAEHWINRVGKEQLRIPAHVAQEYCREDRAFYPCPKFHEEELPRDLEFYNWRKRITESWWPAEGEASIGRDFAMLRSTHSRIMTVGTGLQHHIGLSNAGISAKHDAHALTVLNQTRTNDVTCLRLRLSTPLKLAKYVPERMEFYL</sequence>
<evidence type="ECO:0000313" key="1">
    <source>
        <dbReference type="EMBL" id="KTC79977.1"/>
    </source>
</evidence>
<dbReference type="PATRIC" id="fig|28084.5.peg.2167"/>
<organism evidence="1 2">
    <name type="scientific">Legionella cherrii</name>
    <dbReference type="NCBI Taxonomy" id="28084"/>
    <lineage>
        <taxon>Bacteria</taxon>
        <taxon>Pseudomonadati</taxon>
        <taxon>Pseudomonadota</taxon>
        <taxon>Gammaproteobacteria</taxon>
        <taxon>Legionellales</taxon>
        <taxon>Legionellaceae</taxon>
        <taxon>Legionella</taxon>
    </lineage>
</organism>
<gene>
    <name evidence="1" type="ORF">Lche_1997</name>
</gene>
<protein>
    <recommendedName>
        <fullName evidence="3">SidC homolog</fullName>
    </recommendedName>
</protein>
<evidence type="ECO:0000313" key="2">
    <source>
        <dbReference type="Proteomes" id="UP000054921"/>
    </source>
</evidence>
<proteinExistence type="predicted"/>
<dbReference type="EMBL" id="LNXW01000013">
    <property type="protein sequence ID" value="KTC79977.1"/>
    <property type="molecule type" value="Genomic_DNA"/>
</dbReference>
<dbReference type="Proteomes" id="UP000054921">
    <property type="component" value="Unassembled WGS sequence"/>
</dbReference>
<accession>A0A0W0SA46</accession>
<dbReference type="STRING" id="28084.Lche_1997"/>
<dbReference type="AlphaFoldDB" id="A0A0W0SA46"/>
<evidence type="ECO:0008006" key="3">
    <source>
        <dbReference type="Google" id="ProtNLM"/>
    </source>
</evidence>
<name>A0A0W0SA46_9GAMM</name>
<reference evidence="1 2" key="1">
    <citation type="submission" date="2015-11" db="EMBL/GenBank/DDBJ databases">
        <title>Genomic analysis of 38 Legionella species identifies large and diverse effector repertoires.</title>
        <authorList>
            <person name="Burstein D."/>
            <person name="Amaro F."/>
            <person name="Zusman T."/>
            <person name="Lifshitz Z."/>
            <person name="Cohen O."/>
            <person name="Gilbert J.A."/>
            <person name="Pupko T."/>
            <person name="Shuman H.A."/>
            <person name="Segal G."/>
        </authorList>
    </citation>
    <scope>NUCLEOTIDE SEQUENCE [LARGE SCALE GENOMIC DNA]</scope>
    <source>
        <strain evidence="1 2">ORW</strain>
    </source>
</reference>